<dbReference type="AlphaFoldDB" id="A0AAX6FSC7"/>
<dbReference type="PANTHER" id="PTHR43507">
    <property type="entry name" value="NADH-UBIQUINONE OXIDOREDUCTASE CHAIN 4"/>
    <property type="match status" value="1"/>
</dbReference>
<evidence type="ECO:0000313" key="5">
    <source>
        <dbReference type="EMBL" id="KAJ6818901.1"/>
    </source>
</evidence>
<protein>
    <submittedName>
        <fullName evidence="5">NADH dehydrogenase subunit 4 (Plastid)</fullName>
    </submittedName>
</protein>
<feature type="transmembrane region" description="Helical" evidence="3">
    <location>
        <begin position="149"/>
        <end position="170"/>
    </location>
</feature>
<dbReference type="GO" id="GO:0009507">
    <property type="term" value="C:chloroplast"/>
    <property type="evidence" value="ECO:0007669"/>
    <property type="project" value="TreeGrafter"/>
</dbReference>
<dbReference type="PRINTS" id="PR01437">
    <property type="entry name" value="NUOXDRDTASE4"/>
</dbReference>
<keyword evidence="6" id="KW-1185">Reference proteome</keyword>
<dbReference type="EMBL" id="JANAVB010026799">
    <property type="protein sequence ID" value="KAJ6818901.1"/>
    <property type="molecule type" value="Genomic_DNA"/>
</dbReference>
<evidence type="ECO:0000256" key="2">
    <source>
        <dbReference type="ARBA" id="ARBA00023027"/>
    </source>
</evidence>
<reference evidence="5" key="2">
    <citation type="submission" date="2023-04" db="EMBL/GenBank/DDBJ databases">
        <authorList>
            <person name="Bruccoleri R.E."/>
            <person name="Oakeley E.J."/>
            <person name="Faust A.-M."/>
            <person name="Dessus-Babus S."/>
            <person name="Altorfer M."/>
            <person name="Burckhardt D."/>
            <person name="Oertli M."/>
            <person name="Naumann U."/>
            <person name="Petersen F."/>
            <person name="Wong J."/>
        </authorList>
    </citation>
    <scope>NUCLEOTIDE SEQUENCE</scope>
    <source>
        <strain evidence="5">GSM-AAB239-AS_SAM_17_03QT</strain>
        <tissue evidence="5">Leaf</tissue>
    </source>
</reference>
<keyword evidence="3" id="KW-0472">Membrane</keyword>
<dbReference type="Pfam" id="PF00361">
    <property type="entry name" value="Proton_antipo_M"/>
    <property type="match status" value="1"/>
</dbReference>
<dbReference type="InterPro" id="IPR003918">
    <property type="entry name" value="NADH_UbQ_OxRdtase"/>
</dbReference>
<evidence type="ECO:0000256" key="3">
    <source>
        <dbReference type="SAM" id="Phobius"/>
    </source>
</evidence>
<feature type="transmembrane region" description="Helical" evidence="3">
    <location>
        <begin position="104"/>
        <end position="129"/>
    </location>
</feature>
<name>A0AAX6FSC7_IRIPA</name>
<dbReference type="Proteomes" id="UP001140949">
    <property type="component" value="Unassembled WGS sequence"/>
</dbReference>
<dbReference type="InterPro" id="IPR001750">
    <property type="entry name" value="ND/Mrp_TM"/>
</dbReference>
<keyword evidence="1" id="KW-1278">Translocase</keyword>
<dbReference type="GO" id="GO:0015990">
    <property type="term" value="P:electron transport coupled proton transport"/>
    <property type="evidence" value="ECO:0007669"/>
    <property type="project" value="TreeGrafter"/>
</dbReference>
<sequence>MGFTIIGIVLTNMGLNGAILQILSHGFIGAALFFLVGTSCDRICLIYLDKMGGIYIPMPKIFTMFSSFSMASLALPGMSGFVAESAVFFGIITSPKYLLIPKMLITFVMAIGMILTPIYLLSMSCHMFYGYKLFNVQNSNFIDSGPRELFVSICIFLPVIGVGIYPDFVLSLSVDKVQAILSNYFHR</sequence>
<gene>
    <name evidence="5" type="ORF">M6B38_404210</name>
</gene>
<evidence type="ECO:0000259" key="4">
    <source>
        <dbReference type="Pfam" id="PF00361"/>
    </source>
</evidence>
<dbReference type="GO" id="GO:0003954">
    <property type="term" value="F:NADH dehydrogenase activity"/>
    <property type="evidence" value="ECO:0007669"/>
    <property type="project" value="TreeGrafter"/>
</dbReference>
<keyword evidence="2" id="KW-0520">NAD</keyword>
<keyword evidence="3" id="KW-1133">Transmembrane helix</keyword>
<keyword evidence="3" id="KW-0812">Transmembrane</keyword>
<feature type="domain" description="NADH:quinone oxidoreductase/Mrp antiporter transmembrane" evidence="4">
    <location>
        <begin position="1"/>
        <end position="103"/>
    </location>
</feature>
<evidence type="ECO:0000256" key="1">
    <source>
        <dbReference type="ARBA" id="ARBA00022967"/>
    </source>
</evidence>
<reference evidence="5" key="1">
    <citation type="journal article" date="2023" name="GigaByte">
        <title>Genome assembly of the bearded iris, Iris pallida Lam.</title>
        <authorList>
            <person name="Bruccoleri R.E."/>
            <person name="Oakeley E.J."/>
            <person name="Faust A.M.E."/>
            <person name="Altorfer M."/>
            <person name="Dessus-Babus S."/>
            <person name="Burckhardt D."/>
            <person name="Oertli M."/>
            <person name="Naumann U."/>
            <person name="Petersen F."/>
            <person name="Wong J."/>
        </authorList>
    </citation>
    <scope>NUCLEOTIDE SEQUENCE</scope>
    <source>
        <strain evidence="5">GSM-AAB239-AS_SAM_17_03QT</strain>
    </source>
</reference>
<evidence type="ECO:0000313" key="6">
    <source>
        <dbReference type="Proteomes" id="UP001140949"/>
    </source>
</evidence>
<comment type="caution">
    <text evidence="5">The sequence shown here is derived from an EMBL/GenBank/DDBJ whole genome shotgun (WGS) entry which is preliminary data.</text>
</comment>
<dbReference type="GO" id="GO:0048039">
    <property type="term" value="F:ubiquinone binding"/>
    <property type="evidence" value="ECO:0007669"/>
    <property type="project" value="TreeGrafter"/>
</dbReference>
<accession>A0AAX6FSC7</accession>
<feature type="transmembrane region" description="Helical" evidence="3">
    <location>
        <begin position="22"/>
        <end position="48"/>
    </location>
</feature>
<organism evidence="5 6">
    <name type="scientific">Iris pallida</name>
    <name type="common">Sweet iris</name>
    <dbReference type="NCBI Taxonomy" id="29817"/>
    <lineage>
        <taxon>Eukaryota</taxon>
        <taxon>Viridiplantae</taxon>
        <taxon>Streptophyta</taxon>
        <taxon>Embryophyta</taxon>
        <taxon>Tracheophyta</taxon>
        <taxon>Spermatophyta</taxon>
        <taxon>Magnoliopsida</taxon>
        <taxon>Liliopsida</taxon>
        <taxon>Asparagales</taxon>
        <taxon>Iridaceae</taxon>
        <taxon>Iridoideae</taxon>
        <taxon>Irideae</taxon>
        <taxon>Iris</taxon>
    </lineage>
</organism>
<dbReference type="GO" id="GO:0008137">
    <property type="term" value="F:NADH dehydrogenase (ubiquinone) activity"/>
    <property type="evidence" value="ECO:0007669"/>
    <property type="project" value="InterPro"/>
</dbReference>
<dbReference type="GO" id="GO:0042773">
    <property type="term" value="P:ATP synthesis coupled electron transport"/>
    <property type="evidence" value="ECO:0007669"/>
    <property type="project" value="InterPro"/>
</dbReference>
<feature type="transmembrane region" description="Helical" evidence="3">
    <location>
        <begin position="68"/>
        <end position="92"/>
    </location>
</feature>
<proteinExistence type="predicted"/>
<dbReference type="PANTHER" id="PTHR43507:SF21">
    <property type="entry name" value="NAD(P)H-QUINONE OXIDOREDUCTASE CHAIN 4, CHLOROPLASTIC"/>
    <property type="match status" value="1"/>
</dbReference>